<protein>
    <recommendedName>
        <fullName evidence="9">Peptidase C1A papain C-terminal domain-containing protein</fullName>
    </recommendedName>
</protein>
<evidence type="ECO:0000256" key="2">
    <source>
        <dbReference type="ARBA" id="ARBA00022670"/>
    </source>
</evidence>
<dbReference type="InterPro" id="IPR013128">
    <property type="entry name" value="Peptidase_C1A"/>
</dbReference>
<name>A0A9P0AP71_BEMTA</name>
<dbReference type="PROSITE" id="PS00139">
    <property type="entry name" value="THIOL_PROTEASE_CYS"/>
    <property type="match status" value="1"/>
</dbReference>
<evidence type="ECO:0000313" key="10">
    <source>
        <dbReference type="EMBL" id="CAH0395844.1"/>
    </source>
</evidence>
<feature type="chain" id="PRO_5040224023" description="Peptidase C1A papain C-terminal domain-containing protein" evidence="8">
    <location>
        <begin position="30"/>
        <end position="345"/>
    </location>
</feature>
<keyword evidence="6" id="KW-0865">Zymogen</keyword>
<evidence type="ECO:0000256" key="8">
    <source>
        <dbReference type="SAM" id="SignalP"/>
    </source>
</evidence>
<keyword evidence="3 8" id="KW-0732">Signal</keyword>
<gene>
    <name evidence="10" type="ORF">BEMITA_LOCUS13979</name>
</gene>
<dbReference type="GO" id="GO:0008234">
    <property type="term" value="F:cysteine-type peptidase activity"/>
    <property type="evidence" value="ECO:0007669"/>
    <property type="project" value="UniProtKB-KW"/>
</dbReference>
<keyword evidence="11" id="KW-1185">Reference proteome</keyword>
<reference evidence="10" key="1">
    <citation type="submission" date="2021-12" db="EMBL/GenBank/DDBJ databases">
        <authorList>
            <person name="King R."/>
        </authorList>
    </citation>
    <scope>NUCLEOTIDE SEQUENCE</scope>
</reference>
<evidence type="ECO:0000313" key="11">
    <source>
        <dbReference type="Proteomes" id="UP001152759"/>
    </source>
</evidence>
<keyword evidence="7" id="KW-1015">Disulfide bond</keyword>
<dbReference type="KEGG" id="btab:109037765"/>
<dbReference type="FunFam" id="3.90.70.10:FF:000031">
    <property type="entry name" value="Cathepsin B"/>
    <property type="match status" value="1"/>
</dbReference>
<dbReference type="Pfam" id="PF00112">
    <property type="entry name" value="Peptidase_C1"/>
    <property type="match status" value="1"/>
</dbReference>
<evidence type="ECO:0000256" key="6">
    <source>
        <dbReference type="ARBA" id="ARBA00023145"/>
    </source>
</evidence>
<keyword evidence="2" id="KW-0645">Protease</keyword>
<dbReference type="SUPFAM" id="SSF54001">
    <property type="entry name" value="Cysteine proteinases"/>
    <property type="match status" value="1"/>
</dbReference>
<proteinExistence type="inferred from homology"/>
<dbReference type="InterPro" id="IPR000668">
    <property type="entry name" value="Peptidase_C1A_C"/>
</dbReference>
<keyword evidence="4" id="KW-0378">Hydrolase</keyword>
<dbReference type="AlphaFoldDB" id="A0A9P0AP71"/>
<evidence type="ECO:0000256" key="4">
    <source>
        <dbReference type="ARBA" id="ARBA00022801"/>
    </source>
</evidence>
<evidence type="ECO:0000256" key="5">
    <source>
        <dbReference type="ARBA" id="ARBA00022807"/>
    </source>
</evidence>
<evidence type="ECO:0000259" key="9">
    <source>
        <dbReference type="SMART" id="SM00645"/>
    </source>
</evidence>
<dbReference type="EMBL" id="OU963870">
    <property type="protein sequence ID" value="CAH0395844.1"/>
    <property type="molecule type" value="Genomic_DNA"/>
</dbReference>
<dbReference type="Gene3D" id="3.90.70.10">
    <property type="entry name" value="Cysteine proteinases"/>
    <property type="match status" value="1"/>
</dbReference>
<evidence type="ECO:0000256" key="3">
    <source>
        <dbReference type="ARBA" id="ARBA00022729"/>
    </source>
</evidence>
<feature type="domain" description="Peptidase C1A papain C-terminal" evidence="9">
    <location>
        <begin position="98"/>
        <end position="343"/>
    </location>
</feature>
<dbReference type="Proteomes" id="UP001152759">
    <property type="component" value="Chromosome 9"/>
</dbReference>
<sequence length="345" mass="38442">MNIGEKISIIDVLTLVLAVISFADGSLRGFDPNLGIIDQKLFADEINAKQNKWVAGDNFGRPLSMRELKRYGSTILNKPDLPKKSHEAFSNLTGLLNLPPFFDARQQYSRCLSLSSVRDQSNCGSCWAVTSAAALSDRFCIQTPYQINMSAEDLIACCTSCGSGCNGGFIDKTWRHFMRNGEVSGGDYGSFDGCQPYSIMPCGSIGQPECEEEEAATPKCKRFCTNPYYRIQYSHDRQSTFDAFYMENNVPYIQWEIMHNGPLVASFVLYADFLPYKSGVYVHTEGRKIGGHAARIIGWGTENGLPYWLAVNSWGTSWGDNGYFKILREYNHCGIETSMIGGNVK</sequence>
<comment type="similarity">
    <text evidence="1">Belongs to the peptidase C1 family.</text>
</comment>
<dbReference type="InterPro" id="IPR000169">
    <property type="entry name" value="Pept_cys_AS"/>
</dbReference>
<evidence type="ECO:0000256" key="1">
    <source>
        <dbReference type="ARBA" id="ARBA00008455"/>
    </source>
</evidence>
<dbReference type="GO" id="GO:0006508">
    <property type="term" value="P:proteolysis"/>
    <property type="evidence" value="ECO:0007669"/>
    <property type="project" value="UniProtKB-KW"/>
</dbReference>
<accession>A0A9P0AP71</accession>
<dbReference type="CDD" id="cd02620">
    <property type="entry name" value="Peptidase_C1A_CathepsinB"/>
    <property type="match status" value="1"/>
</dbReference>
<keyword evidence="5" id="KW-0788">Thiol protease</keyword>
<dbReference type="PRINTS" id="PR00705">
    <property type="entry name" value="PAPAIN"/>
</dbReference>
<dbReference type="SMART" id="SM00645">
    <property type="entry name" value="Pept_C1"/>
    <property type="match status" value="1"/>
</dbReference>
<dbReference type="InterPro" id="IPR038765">
    <property type="entry name" value="Papain-like_cys_pep_sf"/>
</dbReference>
<organism evidence="10 11">
    <name type="scientific">Bemisia tabaci</name>
    <name type="common">Sweetpotato whitefly</name>
    <name type="synonym">Aleurodes tabaci</name>
    <dbReference type="NCBI Taxonomy" id="7038"/>
    <lineage>
        <taxon>Eukaryota</taxon>
        <taxon>Metazoa</taxon>
        <taxon>Ecdysozoa</taxon>
        <taxon>Arthropoda</taxon>
        <taxon>Hexapoda</taxon>
        <taxon>Insecta</taxon>
        <taxon>Pterygota</taxon>
        <taxon>Neoptera</taxon>
        <taxon>Paraneoptera</taxon>
        <taxon>Hemiptera</taxon>
        <taxon>Sternorrhyncha</taxon>
        <taxon>Aleyrodoidea</taxon>
        <taxon>Aleyrodidae</taxon>
        <taxon>Aleyrodinae</taxon>
        <taxon>Bemisia</taxon>
    </lineage>
</organism>
<evidence type="ECO:0000256" key="7">
    <source>
        <dbReference type="ARBA" id="ARBA00023157"/>
    </source>
</evidence>
<feature type="signal peptide" evidence="8">
    <location>
        <begin position="1"/>
        <end position="29"/>
    </location>
</feature>
<dbReference type="PANTHER" id="PTHR12411">
    <property type="entry name" value="CYSTEINE PROTEASE FAMILY C1-RELATED"/>
    <property type="match status" value="1"/>
</dbReference>